<proteinExistence type="inferred from homology"/>
<evidence type="ECO:0000313" key="15">
    <source>
        <dbReference type="Proteomes" id="UP000650582"/>
    </source>
</evidence>
<evidence type="ECO:0000256" key="8">
    <source>
        <dbReference type="PROSITE-ProRule" id="PRU10052"/>
    </source>
</evidence>
<keyword evidence="5 9" id="KW-0378">Hydrolase</keyword>
<keyword evidence="3 11" id="KW-0732">Signal</keyword>
<evidence type="ECO:0000256" key="3">
    <source>
        <dbReference type="ARBA" id="ARBA00022729"/>
    </source>
</evidence>
<dbReference type="Pfam" id="PF03033">
    <property type="entry name" value="Glyco_transf_28"/>
    <property type="match status" value="1"/>
</dbReference>
<dbReference type="InterPro" id="IPR011050">
    <property type="entry name" value="Pectin_lyase_fold/virulence"/>
</dbReference>
<dbReference type="Gene3D" id="3.40.50.2000">
    <property type="entry name" value="Glycogen Phosphorylase B"/>
    <property type="match status" value="2"/>
</dbReference>
<dbReference type="InterPro" id="IPR050426">
    <property type="entry name" value="Glycosyltransferase_28"/>
</dbReference>
<dbReference type="SMART" id="SM00710">
    <property type="entry name" value="PbH1"/>
    <property type="match status" value="3"/>
</dbReference>
<keyword evidence="4" id="KW-0677">Repeat</keyword>
<dbReference type="Pfam" id="PF06722">
    <property type="entry name" value="EryCIII-like_C"/>
    <property type="match status" value="1"/>
</dbReference>
<evidence type="ECO:0000256" key="9">
    <source>
        <dbReference type="RuleBase" id="RU361169"/>
    </source>
</evidence>
<protein>
    <submittedName>
        <fullName evidence="14">Glycosyltransferase family 1 protein</fullName>
    </submittedName>
</protein>
<dbReference type="PANTHER" id="PTHR48050">
    <property type="entry name" value="STEROL 3-BETA-GLUCOSYLTRANSFERASE"/>
    <property type="match status" value="1"/>
</dbReference>
<dbReference type="InterPro" id="IPR010610">
    <property type="entry name" value="EryCIII-like_C"/>
</dbReference>
<feature type="compositionally biased region" description="Acidic residues" evidence="10">
    <location>
        <begin position="1308"/>
        <end position="1319"/>
    </location>
</feature>
<evidence type="ECO:0000259" key="12">
    <source>
        <dbReference type="Pfam" id="PF03033"/>
    </source>
</evidence>
<dbReference type="GO" id="GO:0004650">
    <property type="term" value="F:polygalacturonase activity"/>
    <property type="evidence" value="ECO:0007669"/>
    <property type="project" value="InterPro"/>
</dbReference>
<feature type="domain" description="Erythromycin biosynthesis protein CIII-like C-terminal" evidence="13">
    <location>
        <begin position="901"/>
        <end position="1009"/>
    </location>
</feature>
<dbReference type="Proteomes" id="UP000650582">
    <property type="component" value="Unassembled WGS sequence"/>
</dbReference>
<dbReference type="GO" id="GO:0016906">
    <property type="term" value="F:sterol 3-beta-glucosyltransferase activity"/>
    <property type="evidence" value="ECO:0007669"/>
    <property type="project" value="UniProtKB-ARBA"/>
</dbReference>
<dbReference type="GO" id="GO:0071555">
    <property type="term" value="P:cell wall organization"/>
    <property type="evidence" value="ECO:0007669"/>
    <property type="project" value="UniProtKB-KW"/>
</dbReference>
<evidence type="ECO:0000259" key="13">
    <source>
        <dbReference type="Pfam" id="PF06722"/>
    </source>
</evidence>
<dbReference type="CDD" id="cd03784">
    <property type="entry name" value="GT1_Gtf-like"/>
    <property type="match status" value="1"/>
</dbReference>
<dbReference type="InterPro" id="IPR012334">
    <property type="entry name" value="Pectin_lyas_fold"/>
</dbReference>
<feature type="region of interest" description="Disordered" evidence="10">
    <location>
        <begin position="1294"/>
        <end position="1371"/>
    </location>
</feature>
<evidence type="ECO:0000256" key="5">
    <source>
        <dbReference type="ARBA" id="ARBA00022801"/>
    </source>
</evidence>
<name>A0A8H7HEJ8_9AGAM</name>
<accession>A0A8H7HEJ8</accession>
<dbReference type="SUPFAM" id="SSF53756">
    <property type="entry name" value="UDP-Glycosyltransferase/glycogen phosphorylase"/>
    <property type="match status" value="1"/>
</dbReference>
<reference evidence="14" key="1">
    <citation type="submission" date="2020-09" db="EMBL/GenBank/DDBJ databases">
        <title>Comparative genome analyses of four rice-infecting Rhizoctonia solani isolates reveal extensive enrichment of homogalacturonan modification genes.</title>
        <authorList>
            <person name="Lee D.-Y."/>
            <person name="Jeon J."/>
            <person name="Kim K.-T."/>
            <person name="Cheong K."/>
            <person name="Song H."/>
            <person name="Choi G."/>
            <person name="Ko J."/>
            <person name="Opiyo S.O."/>
            <person name="Zuo S."/>
            <person name="Madhav S."/>
            <person name="Lee Y.-H."/>
            <person name="Wang G.-L."/>
        </authorList>
    </citation>
    <scope>NUCLEOTIDE SEQUENCE</scope>
    <source>
        <strain evidence="14">AG1-IA YN-7</strain>
    </source>
</reference>
<comment type="similarity">
    <text evidence="1 9">Belongs to the glycosyl hydrolase 28 family.</text>
</comment>
<dbReference type="InterPro" id="IPR000743">
    <property type="entry name" value="Glyco_hydro_28"/>
</dbReference>
<comment type="caution">
    <text evidence="14">The sequence shown here is derived from an EMBL/GenBank/DDBJ whole genome shotgun (WGS) entry which is preliminary data.</text>
</comment>
<feature type="signal peptide" evidence="11">
    <location>
        <begin position="1"/>
        <end position="15"/>
    </location>
</feature>
<evidence type="ECO:0000256" key="4">
    <source>
        <dbReference type="ARBA" id="ARBA00022737"/>
    </source>
</evidence>
<dbReference type="InterPro" id="IPR004276">
    <property type="entry name" value="GlycoTrans_28_N"/>
</dbReference>
<dbReference type="FunFam" id="3.40.50.2000:FF:000009">
    <property type="entry name" value="Sterol 3-beta-glucosyltransferase UGT80A2"/>
    <property type="match status" value="1"/>
</dbReference>
<feature type="compositionally biased region" description="Basic and acidic residues" evidence="10">
    <location>
        <begin position="1294"/>
        <end position="1306"/>
    </location>
</feature>
<evidence type="ECO:0000256" key="1">
    <source>
        <dbReference type="ARBA" id="ARBA00008834"/>
    </source>
</evidence>
<sequence length="1399" mass="153794">MFVATALALLPLVSAYSKTFVVPHTPGKDDSPAVVAAIANYSSNSLILFKKGVTYNLWTPINFGTLNNCEVAFEGNATYPTDIATVQAEVAKPTFPGHWIKIAGTNVTLRGTTDPKWGWIDSHGQQWWDAVQQTNRPHGISFVVTNGVVKDMKLWQPIAWNFLFNGGKNIHAFSNRIHAVSTTKAFPFNTDGFAAGGTNLLIENNHIVNGDDCITVGSGANGVHFRNNYCEGGHGLSIGSLGKGGAVASVQNILFENVVMKNHLYGARFKSWTGGNGIAKNITWRNIVLENVPFPIYVTQNYWDQNLGPKPTTDSPNNTHIEDMLFDNFSGTQLDTPYVEGSCVSDPCWYSVANATGKEIVIFDLYHGTTRNIVAKRISGLRTINNARPAVMCDPAAIDNDVGFVCQNGPYVATPSFGGGIDPKSCYYFAYTRLSGELTHVYTVSLRPSGVQGHNPEFVALHRLQFEFSHFYYHTSTTMDKDDMPYHMREESGKNVVPDTFDKQSSRLSSDTTKVEIGSIKTHPGINYASYKALGKGLSSSANMTPDGRIVITLDLHKKLPDLPKDYANPVREYAVDRVDWRIAPPMSIVIMIVGSRGDVQPFLALGKKLKEYGHDIRIATHGTFRSFVKGSGLRFFDIGGDPEQLMSYMVRNPGLMPGLESLTNGDIGMKRKMVAEYLDGCWKACYQPDDDDDQLSFAADAIISNPPAFAHIHCAEALGIPLQLSFSGYALACLLLYEAQEPADNEYFPGSNAGMGLTNVLSYALAELMTWQGLGDVINHFRTQTLGLEPLSLRSGAGLVDRIRVPWTYCMSPALVPKPDDWTNHIDVVGFYFLDLASNYEPPDNVKKFLNEGEPPIYIGFGSIVIEEPKEMTQKIFQAIKETRTRAILSAGWGGLFAPDSPNVPEGVLILDKQTGNIPHDWLFNYVSAVCHHGGAGTTSAGLKAGKPTIVVPFFGDQPFWGTMIARAGAGPEPIPQDELSTKKLIAAFEFVKSPRAKQAAERMGKQIRSENGVMLGADSFHKHLPLLNMRCDIDPHKLAEWWSPEHYLRLSGFAVTTLTEAGLLDTKKIQRHRTKEYETHKKATDPITGGSIEIMRTVTHYYAGIAQIFYSPIKGIINTTTAIPKGIMNIIGSVSDGFHNVPRVYGSEIRERGPITDFSSGITEGAKGLFYGYKDGITGLVTEPLAGAKKEGFIGFIKGSGRSSDINATMKPAAGIMGMISNPIEGVWKSGQKRWAKQQDSQQLAIRVERGKRAYEASTEEERQDVIDAFKRLTKRNVTLDRKKTMEAEAKEMLQTDASRKLTLADDQDASDEEMSPSDDSKSVLRPVRSASPDHFAHSEVEKAAPPPPPKRPPQQNTQDEEAAFQRDLDLALRLSLAEQQGYERGLQAAAEAKQQK</sequence>
<organism evidence="14 15">
    <name type="scientific">Rhizoctonia solani</name>
    <dbReference type="NCBI Taxonomy" id="456999"/>
    <lineage>
        <taxon>Eukaryota</taxon>
        <taxon>Fungi</taxon>
        <taxon>Dikarya</taxon>
        <taxon>Basidiomycota</taxon>
        <taxon>Agaricomycotina</taxon>
        <taxon>Agaricomycetes</taxon>
        <taxon>Cantharellales</taxon>
        <taxon>Ceratobasidiaceae</taxon>
        <taxon>Rhizoctonia</taxon>
    </lineage>
</organism>
<evidence type="ECO:0000256" key="7">
    <source>
        <dbReference type="ARBA" id="ARBA00023316"/>
    </source>
</evidence>
<dbReference type="EMBL" id="JACYCC010000035">
    <property type="protein sequence ID" value="KAF8682962.1"/>
    <property type="molecule type" value="Genomic_DNA"/>
</dbReference>
<keyword evidence="7" id="KW-0961">Cell wall biogenesis/degradation</keyword>
<dbReference type="InterPro" id="IPR002213">
    <property type="entry name" value="UDP_glucos_trans"/>
</dbReference>
<dbReference type="SUPFAM" id="SSF51126">
    <property type="entry name" value="Pectin lyase-like"/>
    <property type="match status" value="1"/>
</dbReference>
<dbReference type="PANTHER" id="PTHR48050:SF13">
    <property type="entry name" value="STEROL 3-BETA-GLUCOSYLTRANSFERASE UGT80A2"/>
    <property type="match status" value="1"/>
</dbReference>
<evidence type="ECO:0000256" key="6">
    <source>
        <dbReference type="ARBA" id="ARBA00023295"/>
    </source>
</evidence>
<evidence type="ECO:0000256" key="10">
    <source>
        <dbReference type="SAM" id="MobiDB-lite"/>
    </source>
</evidence>
<evidence type="ECO:0000256" key="11">
    <source>
        <dbReference type="SAM" id="SignalP"/>
    </source>
</evidence>
<dbReference type="PROSITE" id="PS00502">
    <property type="entry name" value="POLYGALACTURONASE"/>
    <property type="match status" value="1"/>
</dbReference>
<evidence type="ECO:0000313" key="14">
    <source>
        <dbReference type="EMBL" id="KAF8682962.1"/>
    </source>
</evidence>
<dbReference type="Pfam" id="PF00295">
    <property type="entry name" value="Glyco_hydro_28"/>
    <property type="match status" value="1"/>
</dbReference>
<gene>
    <name evidence="14" type="ORF">RHS04_02894</name>
</gene>
<evidence type="ECO:0000256" key="2">
    <source>
        <dbReference type="ARBA" id="ARBA00022679"/>
    </source>
</evidence>
<feature type="active site" evidence="8">
    <location>
        <position position="234"/>
    </location>
</feature>
<feature type="domain" description="Glycosyltransferase family 28 N-terminal" evidence="12">
    <location>
        <begin position="589"/>
        <end position="726"/>
    </location>
</feature>
<keyword evidence="2 14" id="KW-0808">Transferase</keyword>
<dbReference type="InterPro" id="IPR006626">
    <property type="entry name" value="PbH1"/>
</dbReference>
<feature type="chain" id="PRO_5034349087" evidence="11">
    <location>
        <begin position="16"/>
        <end position="1399"/>
    </location>
</feature>
<keyword evidence="6 9" id="KW-0326">Glycosidase</keyword>
<dbReference type="GO" id="GO:0045490">
    <property type="term" value="P:pectin catabolic process"/>
    <property type="evidence" value="ECO:0007669"/>
    <property type="project" value="UniProtKB-ARBA"/>
</dbReference>
<dbReference type="Gene3D" id="2.160.20.10">
    <property type="entry name" value="Single-stranded right-handed beta-helix, Pectin lyase-like"/>
    <property type="match status" value="1"/>
</dbReference>